<evidence type="ECO:0000256" key="8">
    <source>
        <dbReference type="SAM" id="Phobius"/>
    </source>
</evidence>
<organism evidence="9 10">
    <name type="scientific">Paraphotobacterium marinum</name>
    <dbReference type="NCBI Taxonomy" id="1755811"/>
    <lineage>
        <taxon>Bacteria</taxon>
        <taxon>Pseudomonadati</taxon>
        <taxon>Pseudomonadota</taxon>
        <taxon>Gammaproteobacteria</taxon>
        <taxon>Vibrionales</taxon>
        <taxon>Vibrionaceae</taxon>
        <taxon>Paraphotobacterium</taxon>
    </lineage>
</organism>
<evidence type="ECO:0000256" key="5">
    <source>
        <dbReference type="ARBA" id="ARBA00022692"/>
    </source>
</evidence>
<evidence type="ECO:0000256" key="1">
    <source>
        <dbReference type="ARBA" id="ARBA00004651"/>
    </source>
</evidence>
<feature type="transmembrane region" description="Helical" evidence="8">
    <location>
        <begin position="125"/>
        <end position="145"/>
    </location>
</feature>
<keyword evidence="3" id="KW-0813">Transport</keyword>
<feature type="transmembrane region" description="Helical" evidence="8">
    <location>
        <begin position="68"/>
        <end position="87"/>
    </location>
</feature>
<dbReference type="InterPro" id="IPR037294">
    <property type="entry name" value="ABC_BtuC-like"/>
</dbReference>
<feature type="transmembrane region" description="Helical" evidence="8">
    <location>
        <begin position="285"/>
        <end position="302"/>
    </location>
</feature>
<evidence type="ECO:0000313" key="9">
    <source>
        <dbReference type="EMBL" id="ASK78802.1"/>
    </source>
</evidence>
<evidence type="ECO:0000256" key="2">
    <source>
        <dbReference type="ARBA" id="ARBA00007935"/>
    </source>
</evidence>
<feature type="transmembrane region" description="Helical" evidence="8">
    <location>
        <begin position="165"/>
        <end position="186"/>
    </location>
</feature>
<sequence length="307" mass="33700">MLVTISIFFLVQNLSISEILKNNNSIDFKIFEDLRLPRLFACILIGSALSLSGAILQVILSNPLAEPGIMGISGGASVGVALVYCFLSIEPSILNIMCFAMVGSLIFTIILVVLSVKFYFSATKLLLAGLSLGLFSSVIVTWSYYFSTALNMKLLMYWLMGSLSGISWIHVYVLTLTLPIMIWLYFKSNVLDLIMLGDLHAKQLGINIERFRIILIVVLSIVIGLCVSCSGIISFLGLIVPHCMRLLLGSSNKPILLNSAITGAILLLISDILSRSLISYTEIPVGIIITTLSVPIFIYLLIRFNHE</sequence>
<keyword evidence="10" id="KW-1185">Reference proteome</keyword>
<keyword evidence="7 8" id="KW-0472">Membrane</keyword>
<feature type="transmembrane region" description="Helical" evidence="8">
    <location>
        <begin position="93"/>
        <end position="113"/>
    </location>
</feature>
<dbReference type="KEGG" id="pmai:CF386_07240"/>
<dbReference type="SUPFAM" id="SSF81345">
    <property type="entry name" value="ABC transporter involved in vitamin B12 uptake, BtuC"/>
    <property type="match status" value="1"/>
</dbReference>
<feature type="transmembrane region" description="Helical" evidence="8">
    <location>
        <begin position="36"/>
        <end position="56"/>
    </location>
</feature>
<accession>A0A220VF38</accession>
<keyword evidence="5 8" id="KW-0812">Transmembrane</keyword>
<dbReference type="CDD" id="cd06550">
    <property type="entry name" value="TM_ABC_iron-siderophores_like"/>
    <property type="match status" value="1"/>
</dbReference>
<keyword evidence="4" id="KW-1003">Cell membrane</keyword>
<evidence type="ECO:0000256" key="7">
    <source>
        <dbReference type="ARBA" id="ARBA00023136"/>
    </source>
</evidence>
<dbReference type="AlphaFoldDB" id="A0A220VF38"/>
<dbReference type="GO" id="GO:0005886">
    <property type="term" value="C:plasma membrane"/>
    <property type="evidence" value="ECO:0007669"/>
    <property type="project" value="UniProtKB-SubCell"/>
</dbReference>
<feature type="transmembrane region" description="Helical" evidence="8">
    <location>
        <begin position="213"/>
        <end position="240"/>
    </location>
</feature>
<evidence type="ECO:0000313" key="10">
    <source>
        <dbReference type="Proteomes" id="UP000242175"/>
    </source>
</evidence>
<dbReference type="PANTHER" id="PTHR30472:SF29">
    <property type="entry name" value="VITAMIN B12 IMPORT SYSTEM PERMEASE PROTEIN BTUC"/>
    <property type="match status" value="1"/>
</dbReference>
<name>A0A220VF38_9GAMM</name>
<dbReference type="InterPro" id="IPR000522">
    <property type="entry name" value="ABC_transptr_permease_BtuC"/>
</dbReference>
<dbReference type="OrthoDB" id="9055647at2"/>
<dbReference type="GO" id="GO:0022857">
    <property type="term" value="F:transmembrane transporter activity"/>
    <property type="evidence" value="ECO:0007669"/>
    <property type="project" value="InterPro"/>
</dbReference>
<gene>
    <name evidence="9" type="ORF">CF386_07240</name>
</gene>
<protein>
    <submittedName>
        <fullName evidence="9">Vitamin B12 ABC transporter permease BtuC</fullName>
    </submittedName>
</protein>
<dbReference type="GO" id="GO:0015889">
    <property type="term" value="P:cobalamin transport"/>
    <property type="evidence" value="ECO:0007669"/>
    <property type="project" value="TreeGrafter"/>
</dbReference>
<dbReference type="PANTHER" id="PTHR30472">
    <property type="entry name" value="FERRIC ENTEROBACTIN TRANSPORT SYSTEM PERMEASE PROTEIN"/>
    <property type="match status" value="1"/>
</dbReference>
<dbReference type="EMBL" id="CP022355">
    <property type="protein sequence ID" value="ASK78802.1"/>
    <property type="molecule type" value="Genomic_DNA"/>
</dbReference>
<dbReference type="Gene3D" id="1.10.3470.10">
    <property type="entry name" value="ABC transporter involved in vitamin B12 uptake, BtuC"/>
    <property type="match status" value="1"/>
</dbReference>
<comment type="subcellular location">
    <subcellularLocation>
        <location evidence="1">Cell membrane</location>
        <topology evidence="1">Multi-pass membrane protein</topology>
    </subcellularLocation>
</comment>
<keyword evidence="6 8" id="KW-1133">Transmembrane helix</keyword>
<evidence type="ECO:0000256" key="3">
    <source>
        <dbReference type="ARBA" id="ARBA00022448"/>
    </source>
</evidence>
<evidence type="ECO:0000256" key="6">
    <source>
        <dbReference type="ARBA" id="ARBA00022989"/>
    </source>
</evidence>
<comment type="similarity">
    <text evidence="2">Belongs to the binding-protein-dependent transport system permease family. FecCD subfamily.</text>
</comment>
<feature type="transmembrane region" description="Helical" evidence="8">
    <location>
        <begin position="255"/>
        <end position="273"/>
    </location>
</feature>
<reference evidence="9 10" key="1">
    <citation type="journal article" date="2016" name="Int. J. Syst. Evol. Microbiol.">
        <title>Paraphotobacterium marinum gen. nov., sp. nov., a member of the family Vibrionaceae, isolated from surface seawater.</title>
        <authorList>
            <person name="Huang Z."/>
            <person name="Dong C."/>
            <person name="Shao Z."/>
        </authorList>
    </citation>
    <scope>NUCLEOTIDE SEQUENCE [LARGE SCALE GENOMIC DNA]</scope>
    <source>
        <strain evidence="9 10">NSCS20N07D</strain>
    </source>
</reference>
<dbReference type="Pfam" id="PF01032">
    <property type="entry name" value="FecCD"/>
    <property type="match status" value="1"/>
</dbReference>
<dbReference type="Proteomes" id="UP000242175">
    <property type="component" value="Chromosome large"/>
</dbReference>
<proteinExistence type="inferred from homology"/>
<dbReference type="RefSeq" id="WP_089073710.1">
    <property type="nucleotide sequence ID" value="NZ_CP022355.1"/>
</dbReference>
<evidence type="ECO:0000256" key="4">
    <source>
        <dbReference type="ARBA" id="ARBA00022475"/>
    </source>
</evidence>